<feature type="region of interest" description="Disordered" evidence="1">
    <location>
        <begin position="235"/>
        <end position="268"/>
    </location>
</feature>
<organism evidence="2">
    <name type="scientific">Oryza glumipatula</name>
    <dbReference type="NCBI Taxonomy" id="40148"/>
    <lineage>
        <taxon>Eukaryota</taxon>
        <taxon>Viridiplantae</taxon>
        <taxon>Streptophyta</taxon>
        <taxon>Embryophyta</taxon>
        <taxon>Tracheophyta</taxon>
        <taxon>Spermatophyta</taxon>
        <taxon>Magnoliopsida</taxon>
        <taxon>Liliopsida</taxon>
        <taxon>Poales</taxon>
        <taxon>Poaceae</taxon>
        <taxon>BOP clade</taxon>
        <taxon>Oryzoideae</taxon>
        <taxon>Oryzeae</taxon>
        <taxon>Oryzinae</taxon>
        <taxon>Oryza</taxon>
    </lineage>
</organism>
<dbReference type="EnsemblPlants" id="OGLUM06G23950.1">
    <property type="protein sequence ID" value="OGLUM06G23950.1"/>
    <property type="gene ID" value="OGLUM06G23950"/>
</dbReference>
<feature type="region of interest" description="Disordered" evidence="1">
    <location>
        <begin position="161"/>
        <end position="185"/>
    </location>
</feature>
<feature type="compositionally biased region" description="Basic residues" evidence="1">
    <location>
        <begin position="59"/>
        <end position="70"/>
    </location>
</feature>
<evidence type="ECO:0000313" key="3">
    <source>
        <dbReference type="Proteomes" id="UP000026961"/>
    </source>
</evidence>
<dbReference type="Gramene" id="OGLUM06G23950.1">
    <property type="protein sequence ID" value="OGLUM06G23950.1"/>
    <property type="gene ID" value="OGLUM06G23950"/>
</dbReference>
<accession>A0A0E0ACI9</accession>
<name>A0A0E0ACI9_9ORYZ</name>
<dbReference type="HOGENOM" id="CLU_913302_0_0_1"/>
<protein>
    <submittedName>
        <fullName evidence="2">Uncharacterized protein</fullName>
    </submittedName>
</protein>
<keyword evidence="3" id="KW-1185">Reference proteome</keyword>
<reference evidence="2" key="1">
    <citation type="submission" date="2015-04" db="UniProtKB">
        <authorList>
            <consortium name="EnsemblPlants"/>
        </authorList>
    </citation>
    <scope>IDENTIFICATION</scope>
</reference>
<reference evidence="2" key="2">
    <citation type="submission" date="2018-05" db="EMBL/GenBank/DDBJ databases">
        <title>OgluRS3 (Oryza glumaepatula Reference Sequence Version 3).</title>
        <authorList>
            <person name="Zhang J."/>
            <person name="Kudrna D."/>
            <person name="Lee S."/>
            <person name="Talag J."/>
            <person name="Welchert J."/>
            <person name="Wing R.A."/>
        </authorList>
    </citation>
    <scope>NUCLEOTIDE SEQUENCE [LARGE SCALE GENOMIC DNA]</scope>
</reference>
<dbReference type="Proteomes" id="UP000026961">
    <property type="component" value="Chromosome 6"/>
</dbReference>
<feature type="region of interest" description="Disordered" evidence="1">
    <location>
        <begin position="39"/>
        <end position="142"/>
    </location>
</feature>
<dbReference type="AlphaFoldDB" id="A0A0E0ACI9"/>
<proteinExistence type="predicted"/>
<feature type="compositionally biased region" description="Pro residues" evidence="1">
    <location>
        <begin position="128"/>
        <end position="137"/>
    </location>
</feature>
<evidence type="ECO:0000256" key="1">
    <source>
        <dbReference type="SAM" id="MobiDB-lite"/>
    </source>
</evidence>
<evidence type="ECO:0000313" key="2">
    <source>
        <dbReference type="EnsemblPlants" id="OGLUM06G23950.1"/>
    </source>
</evidence>
<sequence>MATGGGEARRSANMAARKERYAARTVGLVEPLHHCDAHATARRPRVTGDGSAAEEAVRRKVGRRRERLGRRLGAVARDTGRATATGFEGERPTAAHDCVQRWQKGPHDRAGGARRTTPRRHGVEASAPPSPPPPPMSAPVSTQASMCLGERRVLELKQSVSRMVRSGKRTSRRVTGAVVGGGGGGAVEEEQVGRRGGVEVAGEDLEKGGLWRRRWEARHASSTRRDATRWWWRGGDAPRGETGGRSGGRRDATRVPGRARVPAKPVKKQKAAWLQEGASHLGVRRAGFLGMWPMWPLSPSRFQLD</sequence>